<dbReference type="AlphaFoldDB" id="A0A931MX64"/>
<dbReference type="EMBL" id="JADZLT010000039">
    <property type="protein sequence ID" value="MBH0236587.1"/>
    <property type="molecule type" value="Genomic_DNA"/>
</dbReference>
<keyword evidence="3" id="KW-1185">Reference proteome</keyword>
<dbReference type="Pfam" id="PF00583">
    <property type="entry name" value="Acetyltransf_1"/>
    <property type="match status" value="1"/>
</dbReference>
<sequence length="210" mass="23113">MQPPLADGYHAVPPGKLATVVTYLEMLAPPPRTAFAAPDGVRLARVTDPDPDAYRALFRQIGTDWMWTSRLVPDEAELVTLITAADTEIYIPVRGDEALGLLELDVGSENETELRYFGIVPEVVGGGLGRWLMQEGLAAAWRRPGVGRVFVHTCHFDSPQALPFYIRAGFRPYARAVEIFDDPRLAGRLPETASAQVPLIRDQRLPPPTA</sequence>
<evidence type="ECO:0000259" key="1">
    <source>
        <dbReference type="PROSITE" id="PS51186"/>
    </source>
</evidence>
<dbReference type="InterPro" id="IPR000182">
    <property type="entry name" value="GNAT_dom"/>
</dbReference>
<accession>A0A931MX64</accession>
<comment type="caution">
    <text evidence="2">The sequence shown here is derived from an EMBL/GenBank/DDBJ whole genome shotgun (WGS) entry which is preliminary data.</text>
</comment>
<name>A0A931MX64_9HYPH</name>
<dbReference type="PROSITE" id="PS51186">
    <property type="entry name" value="GNAT"/>
    <property type="match status" value="1"/>
</dbReference>
<proteinExistence type="predicted"/>
<evidence type="ECO:0000313" key="2">
    <source>
        <dbReference type="EMBL" id="MBH0236587.1"/>
    </source>
</evidence>
<dbReference type="RefSeq" id="WP_197309685.1">
    <property type="nucleotide sequence ID" value="NZ_JADZLT010000039.1"/>
</dbReference>
<gene>
    <name evidence="2" type="ORF">I5731_02010</name>
</gene>
<reference evidence="2" key="1">
    <citation type="submission" date="2020-12" db="EMBL/GenBank/DDBJ databases">
        <title>Methylobrevis albus sp. nov., isolated from fresh water lack sediment.</title>
        <authorList>
            <person name="Zou Q."/>
        </authorList>
    </citation>
    <scope>NUCLEOTIDE SEQUENCE</scope>
    <source>
        <strain evidence="2">L22</strain>
    </source>
</reference>
<dbReference type="Proteomes" id="UP000631694">
    <property type="component" value="Unassembled WGS sequence"/>
</dbReference>
<dbReference type="InterPro" id="IPR016181">
    <property type="entry name" value="Acyl_CoA_acyltransferase"/>
</dbReference>
<organism evidence="2 3">
    <name type="scientific">Methylobrevis albus</name>
    <dbReference type="NCBI Taxonomy" id="2793297"/>
    <lineage>
        <taxon>Bacteria</taxon>
        <taxon>Pseudomonadati</taxon>
        <taxon>Pseudomonadota</taxon>
        <taxon>Alphaproteobacteria</taxon>
        <taxon>Hyphomicrobiales</taxon>
        <taxon>Pleomorphomonadaceae</taxon>
        <taxon>Methylobrevis</taxon>
    </lineage>
</organism>
<dbReference type="GO" id="GO:0016747">
    <property type="term" value="F:acyltransferase activity, transferring groups other than amino-acyl groups"/>
    <property type="evidence" value="ECO:0007669"/>
    <property type="project" value="InterPro"/>
</dbReference>
<dbReference type="SUPFAM" id="SSF55729">
    <property type="entry name" value="Acyl-CoA N-acyltransferases (Nat)"/>
    <property type="match status" value="1"/>
</dbReference>
<feature type="domain" description="N-acetyltransferase" evidence="1">
    <location>
        <begin position="41"/>
        <end position="194"/>
    </location>
</feature>
<dbReference type="CDD" id="cd04301">
    <property type="entry name" value="NAT_SF"/>
    <property type="match status" value="1"/>
</dbReference>
<dbReference type="Gene3D" id="3.40.630.30">
    <property type="match status" value="1"/>
</dbReference>
<protein>
    <submittedName>
        <fullName evidence="2">GNAT family N-acetyltransferase</fullName>
    </submittedName>
</protein>
<evidence type="ECO:0000313" key="3">
    <source>
        <dbReference type="Proteomes" id="UP000631694"/>
    </source>
</evidence>